<dbReference type="Gene3D" id="3.30.565.10">
    <property type="entry name" value="Histidine kinase-like ATPase, C-terminal domain"/>
    <property type="match status" value="1"/>
</dbReference>
<dbReference type="InterPro" id="IPR036890">
    <property type="entry name" value="HATPase_C_sf"/>
</dbReference>
<dbReference type="GO" id="GO:0000155">
    <property type="term" value="F:phosphorelay sensor kinase activity"/>
    <property type="evidence" value="ECO:0007669"/>
    <property type="project" value="InterPro"/>
</dbReference>
<dbReference type="AlphaFoldDB" id="A0A6B0SX70"/>
<dbReference type="InterPro" id="IPR003594">
    <property type="entry name" value="HATPase_dom"/>
</dbReference>
<dbReference type="InterPro" id="IPR029016">
    <property type="entry name" value="GAF-like_dom_sf"/>
</dbReference>
<sequence length="368" mass="39396">MGRRRRAAVIETLHDVATTIQTEETATGVCERTVSAAADLLDFTQCTVVIREGEWLVPYATSAEAPPGGSRRMRIDEGLAGKTYRTGESYTVDEVTPTDETSPADASYRSGISVPVGEHGVFQAVETTPNAFDDDDIELAELLVSHTATALDRLDREQELRQQNERLDQFASVVSHDLRNPLNVATGRLDLLAEECSNEHVDAIADAHGRMRRLIDDLLLFAQAGAATLTLTEVDIGALAEECWEPLAPTDATLDVDTERTIHADRDRLRQLLENLLKNAVDHGGAGVTVTVGELADGFYVADDGPGIPADVSEDVLTAGFTSAEDGTGFGLSIVVQIVEAHDWDLTVTESAAGGARFEVAGVAAPES</sequence>
<dbReference type="SMART" id="SM00388">
    <property type="entry name" value="HisKA"/>
    <property type="match status" value="1"/>
</dbReference>
<dbReference type="SUPFAM" id="SSF47384">
    <property type="entry name" value="Homodimeric domain of signal transducing histidine kinase"/>
    <property type="match status" value="1"/>
</dbReference>
<gene>
    <name evidence="7" type="ORF">GRX01_04205</name>
</gene>
<dbReference type="PANTHER" id="PTHR43711:SF1">
    <property type="entry name" value="HISTIDINE KINASE 1"/>
    <property type="match status" value="1"/>
</dbReference>
<dbReference type="SUPFAM" id="SSF55781">
    <property type="entry name" value="GAF domain-like"/>
    <property type="match status" value="1"/>
</dbReference>
<dbReference type="PANTHER" id="PTHR43711">
    <property type="entry name" value="TWO-COMPONENT HISTIDINE KINASE"/>
    <property type="match status" value="1"/>
</dbReference>
<dbReference type="InterPro" id="IPR050736">
    <property type="entry name" value="Sensor_HK_Regulatory"/>
</dbReference>
<dbReference type="EMBL" id="WUUS01000002">
    <property type="protein sequence ID" value="MXR40550.1"/>
    <property type="molecule type" value="Genomic_DNA"/>
</dbReference>
<dbReference type="Pfam" id="PF13185">
    <property type="entry name" value="GAF_2"/>
    <property type="match status" value="1"/>
</dbReference>
<evidence type="ECO:0000256" key="2">
    <source>
        <dbReference type="ARBA" id="ARBA00012438"/>
    </source>
</evidence>
<dbReference type="Pfam" id="PF00512">
    <property type="entry name" value="HisKA"/>
    <property type="match status" value="1"/>
</dbReference>
<evidence type="ECO:0000256" key="4">
    <source>
        <dbReference type="ARBA" id="ARBA00022777"/>
    </source>
</evidence>
<protein>
    <recommendedName>
        <fullName evidence="2">histidine kinase</fullName>
        <ecNumber evidence="2">2.7.13.3</ecNumber>
    </recommendedName>
</protein>
<evidence type="ECO:0000313" key="8">
    <source>
        <dbReference type="Proteomes" id="UP000437065"/>
    </source>
</evidence>
<dbReference type="InterPro" id="IPR036097">
    <property type="entry name" value="HisK_dim/P_sf"/>
</dbReference>
<dbReference type="SMART" id="SM00065">
    <property type="entry name" value="GAF"/>
    <property type="match status" value="1"/>
</dbReference>
<dbReference type="SUPFAM" id="SSF55874">
    <property type="entry name" value="ATPase domain of HSP90 chaperone/DNA topoisomerase II/histidine kinase"/>
    <property type="match status" value="1"/>
</dbReference>
<evidence type="ECO:0000259" key="6">
    <source>
        <dbReference type="PROSITE" id="PS50109"/>
    </source>
</evidence>
<keyword evidence="5" id="KW-0902">Two-component regulatory system</keyword>
<evidence type="ECO:0000256" key="5">
    <source>
        <dbReference type="ARBA" id="ARBA00023012"/>
    </source>
</evidence>
<comment type="caution">
    <text evidence="7">The sequence shown here is derived from an EMBL/GenBank/DDBJ whole genome shotgun (WGS) entry which is preliminary data.</text>
</comment>
<proteinExistence type="predicted"/>
<evidence type="ECO:0000256" key="3">
    <source>
        <dbReference type="ARBA" id="ARBA00022679"/>
    </source>
</evidence>
<feature type="domain" description="Histidine kinase" evidence="6">
    <location>
        <begin position="173"/>
        <end position="366"/>
    </location>
</feature>
<evidence type="ECO:0000313" key="7">
    <source>
        <dbReference type="EMBL" id="MXR40550.1"/>
    </source>
</evidence>
<dbReference type="CDD" id="cd00082">
    <property type="entry name" value="HisKA"/>
    <property type="match status" value="1"/>
</dbReference>
<evidence type="ECO:0000256" key="1">
    <source>
        <dbReference type="ARBA" id="ARBA00000085"/>
    </source>
</evidence>
<comment type="catalytic activity">
    <reaction evidence="1">
        <text>ATP + protein L-histidine = ADP + protein N-phospho-L-histidine.</text>
        <dbReference type="EC" id="2.7.13.3"/>
    </reaction>
</comment>
<keyword evidence="3" id="KW-0808">Transferase</keyword>
<dbReference type="InterPro" id="IPR003661">
    <property type="entry name" value="HisK_dim/P_dom"/>
</dbReference>
<dbReference type="Pfam" id="PF02518">
    <property type="entry name" value="HATPase_c"/>
    <property type="match status" value="1"/>
</dbReference>
<organism evidence="7 8">
    <name type="scientific">Halobaculum saliterrae</name>
    <dbReference type="NCBI Taxonomy" id="2073113"/>
    <lineage>
        <taxon>Archaea</taxon>
        <taxon>Methanobacteriati</taxon>
        <taxon>Methanobacteriota</taxon>
        <taxon>Stenosarchaea group</taxon>
        <taxon>Halobacteria</taxon>
        <taxon>Halobacteriales</taxon>
        <taxon>Haloferacaceae</taxon>
        <taxon>Halobaculum</taxon>
    </lineage>
</organism>
<dbReference type="InterPro" id="IPR005467">
    <property type="entry name" value="His_kinase_dom"/>
</dbReference>
<accession>A0A6B0SX70</accession>
<dbReference type="CDD" id="cd00075">
    <property type="entry name" value="HATPase"/>
    <property type="match status" value="1"/>
</dbReference>
<keyword evidence="4" id="KW-0418">Kinase</keyword>
<dbReference type="Gene3D" id="3.30.450.40">
    <property type="match status" value="1"/>
</dbReference>
<dbReference type="InterPro" id="IPR003018">
    <property type="entry name" value="GAF"/>
</dbReference>
<dbReference type="PROSITE" id="PS50109">
    <property type="entry name" value="HIS_KIN"/>
    <property type="match status" value="1"/>
</dbReference>
<dbReference type="Gene3D" id="1.10.287.130">
    <property type="match status" value="1"/>
</dbReference>
<dbReference type="EC" id="2.7.13.3" evidence="2"/>
<name>A0A6B0SX70_9EURY</name>
<dbReference type="RefSeq" id="WP_159663734.1">
    <property type="nucleotide sequence ID" value="NZ_WUUS01000002.1"/>
</dbReference>
<dbReference type="OrthoDB" id="8127at2157"/>
<dbReference type="Proteomes" id="UP000437065">
    <property type="component" value="Unassembled WGS sequence"/>
</dbReference>
<keyword evidence="8" id="KW-1185">Reference proteome</keyword>
<dbReference type="SMART" id="SM00387">
    <property type="entry name" value="HATPase_c"/>
    <property type="match status" value="1"/>
</dbReference>
<reference evidence="7 8" key="1">
    <citation type="submission" date="2019-12" db="EMBL/GenBank/DDBJ databases">
        <title>Isolation and characterization of three novel carbon monoxide-oxidizing members of Halobacteria from salione crusts and soils.</title>
        <authorList>
            <person name="Myers M.R."/>
            <person name="King G.M."/>
        </authorList>
    </citation>
    <scope>NUCLEOTIDE SEQUENCE [LARGE SCALE GENOMIC DNA]</scope>
    <source>
        <strain evidence="7 8">WSA2</strain>
    </source>
</reference>